<dbReference type="eggNOG" id="COG1305">
    <property type="taxonomic scope" value="Bacteria"/>
</dbReference>
<dbReference type="SUPFAM" id="SSF54001">
    <property type="entry name" value="Cysteine proteinases"/>
    <property type="match status" value="1"/>
</dbReference>
<dbReference type="HOGENOM" id="CLU_064253_0_0_0"/>
<organism evidence="2 3">
    <name type="scientific">Blastopirellula marina DSM 3645</name>
    <dbReference type="NCBI Taxonomy" id="314230"/>
    <lineage>
        <taxon>Bacteria</taxon>
        <taxon>Pseudomonadati</taxon>
        <taxon>Planctomycetota</taxon>
        <taxon>Planctomycetia</taxon>
        <taxon>Pirellulales</taxon>
        <taxon>Pirellulaceae</taxon>
        <taxon>Blastopirellula</taxon>
    </lineage>
</organism>
<evidence type="ECO:0000313" key="2">
    <source>
        <dbReference type="EMBL" id="EAQ77562.1"/>
    </source>
</evidence>
<gene>
    <name evidence="2" type="ORF">DSM3645_08181</name>
</gene>
<dbReference type="InterPro" id="IPR038765">
    <property type="entry name" value="Papain-like_cys_pep_sf"/>
</dbReference>
<dbReference type="EMBL" id="AANZ01000031">
    <property type="protein sequence ID" value="EAQ77562.1"/>
    <property type="molecule type" value="Genomic_DNA"/>
</dbReference>
<protein>
    <submittedName>
        <fullName evidence="2">Transglutaminase-like domain protein</fullName>
    </submittedName>
</protein>
<dbReference type="Gene3D" id="2.60.40.2250">
    <property type="match status" value="1"/>
</dbReference>
<dbReference type="STRING" id="314230.DSM3645_08181"/>
<dbReference type="SMART" id="SM00460">
    <property type="entry name" value="TGc"/>
    <property type="match status" value="1"/>
</dbReference>
<proteinExistence type="predicted"/>
<dbReference type="InterPro" id="IPR002931">
    <property type="entry name" value="Transglutaminase-like"/>
</dbReference>
<dbReference type="Pfam" id="PF01841">
    <property type="entry name" value="Transglut_core"/>
    <property type="match status" value="1"/>
</dbReference>
<comment type="caution">
    <text evidence="2">The sequence shown here is derived from an EMBL/GenBank/DDBJ whole genome shotgun (WGS) entry which is preliminary data.</text>
</comment>
<dbReference type="Gene3D" id="3.10.620.30">
    <property type="match status" value="1"/>
</dbReference>
<dbReference type="AlphaFoldDB" id="A4A0Z5"/>
<dbReference type="Proteomes" id="UP000004358">
    <property type="component" value="Unassembled WGS sequence"/>
</dbReference>
<name>A4A0Z5_9BACT</name>
<dbReference type="PANTHER" id="PTHR33490:SF12">
    <property type="entry name" value="BLL5557 PROTEIN"/>
    <property type="match status" value="1"/>
</dbReference>
<reference evidence="2 3" key="1">
    <citation type="submission" date="2006-02" db="EMBL/GenBank/DDBJ databases">
        <authorList>
            <person name="Amann R."/>
            <person name="Ferriera S."/>
            <person name="Johnson J."/>
            <person name="Kravitz S."/>
            <person name="Halpern A."/>
            <person name="Remington K."/>
            <person name="Beeson K."/>
            <person name="Tran B."/>
            <person name="Rogers Y.-H."/>
            <person name="Friedman R."/>
            <person name="Venter J.C."/>
        </authorList>
    </citation>
    <scope>NUCLEOTIDE SEQUENCE [LARGE SCALE GENOMIC DNA]</scope>
    <source>
        <strain evidence="2 3">DSM 3645</strain>
    </source>
</reference>
<dbReference type="RefSeq" id="WP_002655231.1">
    <property type="nucleotide sequence ID" value="NZ_CH672377.1"/>
</dbReference>
<evidence type="ECO:0000313" key="3">
    <source>
        <dbReference type="Proteomes" id="UP000004358"/>
    </source>
</evidence>
<evidence type="ECO:0000259" key="1">
    <source>
        <dbReference type="SMART" id="SM00460"/>
    </source>
</evidence>
<feature type="domain" description="Transglutaminase-like" evidence="1">
    <location>
        <begin position="162"/>
        <end position="228"/>
    </location>
</feature>
<dbReference type="PANTHER" id="PTHR33490">
    <property type="entry name" value="BLR5614 PROTEIN-RELATED"/>
    <property type="match status" value="1"/>
</dbReference>
<dbReference type="OrthoDB" id="9804872at2"/>
<accession>A4A0Z5</accession>
<sequence length="271" mass="30603">MLIQVGYEIAFESPQPAPMLTMLYLHPSREMTTKQPDRLVVTPRVPIFEYYDLFGNRCGRLVAPAGRIVFRNQALVEDCGLPDLQAPQAMQAQVQDLPSDVLLYLLASRYCEVDSELKDLAWSLFGTTPPGWPRVQAICDFVHNHIRFDYSQARANRTALEAYREQVGVCRDYMHLAVTFCRNCNIPARYCTGYLGDIGVPPNAAPMDFSAWFEVYLGGQWYAFDARNNIPRIGRVLMARGRDAADVALTTTFGTNELKSFRVWADDVTGT</sequence>